<dbReference type="InterPro" id="IPR015882">
    <property type="entry name" value="HEX_bac_N"/>
</dbReference>
<dbReference type="InterPro" id="IPR017853">
    <property type="entry name" value="GH"/>
</dbReference>
<evidence type="ECO:0000256" key="6">
    <source>
        <dbReference type="ARBA" id="ARBA00030512"/>
    </source>
</evidence>
<dbReference type="Pfam" id="PF02838">
    <property type="entry name" value="Glyco_hydro_20b"/>
    <property type="match status" value="1"/>
</dbReference>
<dbReference type="PRINTS" id="PR00738">
    <property type="entry name" value="GLHYDRLASE20"/>
</dbReference>
<dbReference type="Pfam" id="PF03174">
    <property type="entry name" value="CHB_HEX_C"/>
    <property type="match status" value="1"/>
</dbReference>
<sequence>MTCRRYLSVMGLRLKRCKGMVAVLVLFGILIILRYRKSGELKTATKYNIYRTVFGEKTLPRATQAMIDNIAENLDIRFDVLDNFISGTKLEAGGNGNFLVRITITNRGQTPITAADWRIYCYFMRTVEAEHMPYPNGIEINNSGLKVHHVDGSLYYFRPIVGVFKDIQAKEERSFRFKLGGFCVSRTDLMPNWYIAAENVSARVIASTEGESLRYVGYFDTVNKFKRRPNDEYHPLSPEERFKLNSATIVDRDSILPVIPTPLEMKIVQTVSVHIIPEEWVILESSFFTEEVKMLSEVIGIPVGISKSGNRYIEFLKDDVIVTGSNGHANNHPEAYRLKVDPTKSIITIMASTSQGMFYGVQTLRSLMDHDWPHGRIPKITIKDAPRFEYRGLHIDVARNFHSKEQIQKIMGSMAMYKMNRLHLHLSDDEGWRLEIPGIHQLTSIGSKRCHDPAEERCLLPMLGSGPFDTSSGTGFYSVEDYKDILRFANKLHIEVIPEFDMPGHSRAAIVSMNVRGRHSTHNDQDYSITENYDRSVSFSGQSFRGNVINPCLSSTYRFVKKVISEVKELHKDIQPLQFYHFGGDEVASNPWEGSKSCQRMKSENSHLQTDYDLMKYFIKNVATLAADMNISIGAWEDALLEWRDDNFVPFPRKNFQNRDLYTYIWKRKSEMYSPHRAVLFANNGYKVVLAYGDHFYFDHPYEPDPEERGLYWAGRMITTEKTWGFTPEDVRENVSIPCPRAAGDESMCYNLQSPENIVGLQAALWSETVRTSEQMDYMLFPRLMAVAERAWHKAVWETTMDTASKSADWSSFANTIGHKELKRLDKLGIKYRIPLPGARIVDKKLEVNIEFPGLDVDYFDSEKKTWQPVRGLIPVKGPVALITRSPDGNRFSRKVVINA</sequence>
<dbReference type="Proteomes" id="UP001634394">
    <property type="component" value="Unassembled WGS sequence"/>
</dbReference>
<evidence type="ECO:0000256" key="4">
    <source>
        <dbReference type="ARBA" id="ARBA00022801"/>
    </source>
</evidence>
<dbReference type="GO" id="GO:0004563">
    <property type="term" value="F:beta-N-acetylhexosaminidase activity"/>
    <property type="evidence" value="ECO:0007669"/>
    <property type="project" value="UniProtKB-EC"/>
</dbReference>
<dbReference type="SUPFAM" id="SSF49384">
    <property type="entry name" value="Carbohydrate-binding domain"/>
    <property type="match status" value="1"/>
</dbReference>
<keyword evidence="4" id="KW-0378">Hydrolase</keyword>
<evidence type="ECO:0000256" key="7">
    <source>
        <dbReference type="ARBA" id="ARBA00033000"/>
    </source>
</evidence>
<dbReference type="Gene3D" id="3.30.379.10">
    <property type="entry name" value="Chitobiase/beta-hexosaminidase domain 2-like"/>
    <property type="match status" value="1"/>
</dbReference>
<protein>
    <recommendedName>
        <fullName evidence="3">beta-N-acetylhexosaminidase</fullName>
        <ecNumber evidence="3">3.2.1.52</ecNumber>
    </recommendedName>
    <alternativeName>
        <fullName evidence="6">Beta-N-acetylhexosaminidase</fullName>
    </alternativeName>
    <alternativeName>
        <fullName evidence="7">N-acetyl-beta-glucosaminidase</fullName>
    </alternativeName>
</protein>
<comment type="catalytic activity">
    <reaction evidence="1">
        <text>Hydrolysis of terminal non-reducing N-acetyl-D-hexosamine residues in N-acetyl-beta-D-hexosaminides.</text>
        <dbReference type="EC" id="3.2.1.52"/>
    </reaction>
</comment>
<dbReference type="EC" id="3.2.1.52" evidence="3"/>
<dbReference type="PANTHER" id="PTHR22600">
    <property type="entry name" value="BETA-HEXOSAMINIDASE"/>
    <property type="match status" value="1"/>
</dbReference>
<evidence type="ECO:0000256" key="8">
    <source>
        <dbReference type="PIRSR" id="PIRSR625705-1"/>
    </source>
</evidence>
<dbReference type="InterPro" id="IPR025705">
    <property type="entry name" value="Beta_hexosaminidase_sua/sub"/>
</dbReference>
<organism evidence="10 11">
    <name type="scientific">Sinanodonta woodiana</name>
    <name type="common">Chinese pond mussel</name>
    <name type="synonym">Anodonta woodiana</name>
    <dbReference type="NCBI Taxonomy" id="1069815"/>
    <lineage>
        <taxon>Eukaryota</taxon>
        <taxon>Metazoa</taxon>
        <taxon>Spiralia</taxon>
        <taxon>Lophotrochozoa</taxon>
        <taxon>Mollusca</taxon>
        <taxon>Bivalvia</taxon>
        <taxon>Autobranchia</taxon>
        <taxon>Heteroconchia</taxon>
        <taxon>Palaeoheterodonta</taxon>
        <taxon>Unionida</taxon>
        <taxon>Unionoidea</taxon>
        <taxon>Unionidae</taxon>
        <taxon>Unioninae</taxon>
        <taxon>Sinanodonta</taxon>
    </lineage>
</organism>
<accession>A0ABD3TZ08</accession>
<dbReference type="SUPFAM" id="SSF81296">
    <property type="entry name" value="E set domains"/>
    <property type="match status" value="1"/>
</dbReference>
<dbReference type="InterPro" id="IPR015883">
    <property type="entry name" value="Glyco_hydro_20_cat"/>
</dbReference>
<gene>
    <name evidence="10" type="ORF">ACJMK2_019715</name>
</gene>
<evidence type="ECO:0000256" key="5">
    <source>
        <dbReference type="ARBA" id="ARBA00023295"/>
    </source>
</evidence>
<dbReference type="InterPro" id="IPR014756">
    <property type="entry name" value="Ig_E-set"/>
</dbReference>
<dbReference type="InterPro" id="IPR004867">
    <property type="entry name" value="CHB_C_dom"/>
</dbReference>
<dbReference type="SUPFAM" id="SSF51445">
    <property type="entry name" value="(Trans)glycosidases"/>
    <property type="match status" value="1"/>
</dbReference>
<name>A0ABD3TZ08_SINWO</name>
<dbReference type="PANTHER" id="PTHR22600:SF57">
    <property type="entry name" value="BETA-N-ACETYLHEXOSAMINIDASE"/>
    <property type="match status" value="1"/>
</dbReference>
<reference evidence="10 11" key="1">
    <citation type="submission" date="2024-11" db="EMBL/GenBank/DDBJ databases">
        <title>Chromosome-level genome assembly of the freshwater bivalve Anodonta woodiana.</title>
        <authorList>
            <person name="Chen X."/>
        </authorList>
    </citation>
    <scope>NUCLEOTIDE SEQUENCE [LARGE SCALE GENOMIC DNA]</scope>
    <source>
        <strain evidence="10">MN2024</strain>
        <tissue evidence="10">Gills</tissue>
    </source>
</reference>
<dbReference type="Gene3D" id="3.20.20.80">
    <property type="entry name" value="Glycosidases"/>
    <property type="match status" value="1"/>
</dbReference>
<feature type="domain" description="Chitobiase/beta-hexosaminidases N-terminal" evidence="9">
    <location>
        <begin position="72"/>
        <end position="240"/>
    </location>
</feature>
<evidence type="ECO:0000259" key="9">
    <source>
        <dbReference type="SMART" id="SM01081"/>
    </source>
</evidence>
<keyword evidence="11" id="KW-1185">Reference proteome</keyword>
<dbReference type="Pfam" id="PF03173">
    <property type="entry name" value="CHB_HEX"/>
    <property type="match status" value="1"/>
</dbReference>
<evidence type="ECO:0000256" key="3">
    <source>
        <dbReference type="ARBA" id="ARBA00012663"/>
    </source>
</evidence>
<evidence type="ECO:0000256" key="2">
    <source>
        <dbReference type="ARBA" id="ARBA00006285"/>
    </source>
</evidence>
<evidence type="ECO:0000313" key="10">
    <source>
        <dbReference type="EMBL" id="KAL3841598.1"/>
    </source>
</evidence>
<dbReference type="SUPFAM" id="SSF55545">
    <property type="entry name" value="beta-N-acetylhexosaminidase-like domain"/>
    <property type="match status" value="1"/>
</dbReference>
<comment type="caution">
    <text evidence="10">The sequence shown here is derived from an EMBL/GenBank/DDBJ whole genome shotgun (WGS) entry which is preliminary data.</text>
</comment>
<dbReference type="InterPro" id="IPR004866">
    <property type="entry name" value="CHB/HEX_N_dom"/>
</dbReference>
<dbReference type="AlphaFoldDB" id="A0ABD3TZ08"/>
<dbReference type="InterPro" id="IPR012291">
    <property type="entry name" value="CBM2_carb-bd_dom_sf"/>
</dbReference>
<dbReference type="Gene3D" id="2.60.40.10">
    <property type="entry name" value="Immunoglobulins"/>
    <property type="match status" value="1"/>
</dbReference>
<dbReference type="Pfam" id="PF00728">
    <property type="entry name" value="Glyco_hydro_20"/>
    <property type="match status" value="1"/>
</dbReference>
<dbReference type="InterPro" id="IPR029018">
    <property type="entry name" value="Hex-like_dom2"/>
</dbReference>
<evidence type="ECO:0000256" key="1">
    <source>
        <dbReference type="ARBA" id="ARBA00001231"/>
    </source>
</evidence>
<keyword evidence="5" id="KW-0326">Glycosidase</keyword>
<comment type="similarity">
    <text evidence="2">Belongs to the glycosyl hydrolase 20 family.</text>
</comment>
<evidence type="ECO:0000313" key="11">
    <source>
        <dbReference type="Proteomes" id="UP001634394"/>
    </source>
</evidence>
<dbReference type="SMART" id="SM01081">
    <property type="entry name" value="CHB_HEX"/>
    <property type="match status" value="1"/>
</dbReference>
<dbReference type="InterPro" id="IPR008965">
    <property type="entry name" value="CBM2/CBM3_carb-bd_dom_sf"/>
</dbReference>
<dbReference type="Gene3D" id="2.60.40.290">
    <property type="match status" value="1"/>
</dbReference>
<dbReference type="CDD" id="cd02847">
    <property type="entry name" value="E_set_Chitobiase_C"/>
    <property type="match status" value="1"/>
</dbReference>
<proteinExistence type="inferred from homology"/>
<feature type="active site" description="Proton donor" evidence="8">
    <location>
        <position position="586"/>
    </location>
</feature>
<dbReference type="InterPro" id="IPR013783">
    <property type="entry name" value="Ig-like_fold"/>
</dbReference>
<dbReference type="EMBL" id="JBJQND010000017">
    <property type="protein sequence ID" value="KAL3841598.1"/>
    <property type="molecule type" value="Genomic_DNA"/>
</dbReference>